<dbReference type="Gene3D" id="2.160.20.120">
    <property type="match status" value="1"/>
</dbReference>
<gene>
    <name evidence="4" type="ORF">DDV96_05220</name>
</gene>
<dbReference type="Pfam" id="PF10988">
    <property type="entry name" value="DUF2807"/>
    <property type="match status" value="1"/>
</dbReference>
<name>A0A2U0I3J2_9FLAO</name>
<evidence type="ECO:0000256" key="2">
    <source>
        <dbReference type="SAM" id="SignalP"/>
    </source>
</evidence>
<evidence type="ECO:0000259" key="3">
    <source>
        <dbReference type="Pfam" id="PF10988"/>
    </source>
</evidence>
<dbReference type="InterPro" id="IPR021255">
    <property type="entry name" value="DUF2807"/>
</dbReference>
<evidence type="ECO:0000256" key="1">
    <source>
        <dbReference type="SAM" id="MobiDB-lite"/>
    </source>
</evidence>
<organism evidence="4 5">
    <name type="scientific">Marixanthomonas spongiae</name>
    <dbReference type="NCBI Taxonomy" id="2174845"/>
    <lineage>
        <taxon>Bacteria</taxon>
        <taxon>Pseudomonadati</taxon>
        <taxon>Bacteroidota</taxon>
        <taxon>Flavobacteriia</taxon>
        <taxon>Flavobacteriales</taxon>
        <taxon>Flavobacteriaceae</taxon>
        <taxon>Marixanthomonas</taxon>
    </lineage>
</organism>
<comment type="caution">
    <text evidence="4">The sequence shown here is derived from an EMBL/GenBank/DDBJ whole genome shotgun (WGS) entry which is preliminary data.</text>
</comment>
<dbReference type="PANTHER" id="PTHR39200">
    <property type="entry name" value="HYPOTHETICAL EXPORTED PROTEIN"/>
    <property type="match status" value="1"/>
</dbReference>
<proteinExistence type="predicted"/>
<keyword evidence="5" id="KW-1185">Reference proteome</keyword>
<dbReference type="RefSeq" id="WP_116693695.1">
    <property type="nucleotide sequence ID" value="NZ_QEHR01000003.1"/>
</dbReference>
<keyword evidence="2" id="KW-0732">Signal</keyword>
<sequence>MKTLTRCILTAFIALTVQQAVAQNWNASKIKGNGHATTETVSTSDYDHIHVTGSMDVTLVNGAEGSITVKTDENLHEHLDISSNGTVLTISVKKGISIRTKKGINVTVPFDEISEVTLVGSGDITATQTIKADNFDAGVTGFGDIILKVETNSLNAKVTGSGDMTLTGNTDDFELKISGSGDFDGRNFDANNTEVYVSGSGDGMVSAKKSIKARVNGSGNISYKGNPSQSDTKVLGSGTIQSM</sequence>
<dbReference type="AlphaFoldDB" id="A0A2U0I3J2"/>
<reference evidence="4 5" key="1">
    <citation type="submission" date="2018-04" db="EMBL/GenBank/DDBJ databases">
        <title>Marixanthomonas spongiae HN-E44 sp. nov., isolated from a marine sponge.</title>
        <authorList>
            <person name="Luo L."/>
            <person name="Zhuang L."/>
        </authorList>
    </citation>
    <scope>NUCLEOTIDE SEQUENCE [LARGE SCALE GENOMIC DNA]</scope>
    <source>
        <strain evidence="4 5">HN-E44</strain>
    </source>
</reference>
<dbReference type="OrthoDB" id="5585143at2"/>
<feature type="chain" id="PRO_5015557505" evidence="2">
    <location>
        <begin position="23"/>
        <end position="243"/>
    </location>
</feature>
<protein>
    <submittedName>
        <fullName evidence="4">DUF2807 domain-containing protein</fullName>
    </submittedName>
</protein>
<dbReference type="EMBL" id="QEHR01000003">
    <property type="protein sequence ID" value="PVW15673.1"/>
    <property type="molecule type" value="Genomic_DNA"/>
</dbReference>
<accession>A0A2U0I3J2</accession>
<feature type="region of interest" description="Disordered" evidence="1">
    <location>
        <begin position="222"/>
        <end position="243"/>
    </location>
</feature>
<dbReference type="Proteomes" id="UP000245962">
    <property type="component" value="Unassembled WGS sequence"/>
</dbReference>
<dbReference type="PANTHER" id="PTHR39200:SF1">
    <property type="entry name" value="AUTO-TRANSPORTER ADHESIN HEAD GIN DOMAIN-CONTAINING PROTEIN-RELATED"/>
    <property type="match status" value="1"/>
</dbReference>
<evidence type="ECO:0000313" key="4">
    <source>
        <dbReference type="EMBL" id="PVW15673.1"/>
    </source>
</evidence>
<feature type="domain" description="Putative auto-transporter adhesin head GIN" evidence="3">
    <location>
        <begin position="45"/>
        <end position="227"/>
    </location>
</feature>
<feature type="signal peptide" evidence="2">
    <location>
        <begin position="1"/>
        <end position="22"/>
    </location>
</feature>
<evidence type="ECO:0000313" key="5">
    <source>
        <dbReference type="Proteomes" id="UP000245962"/>
    </source>
</evidence>